<evidence type="ECO:0000256" key="6">
    <source>
        <dbReference type="ARBA" id="ARBA00023136"/>
    </source>
</evidence>
<comment type="subcellular location">
    <subcellularLocation>
        <location evidence="1">Cell membrane</location>
    </subcellularLocation>
</comment>
<keyword evidence="2" id="KW-1003">Cell membrane</keyword>
<gene>
    <name evidence="10" type="ORF">C8D99_102140</name>
</gene>
<dbReference type="Pfam" id="PF12801">
    <property type="entry name" value="Fer4_5"/>
    <property type="match status" value="2"/>
</dbReference>
<feature type="domain" description="4Fe-4S ferredoxin-type" evidence="9">
    <location>
        <begin position="209"/>
        <end position="238"/>
    </location>
</feature>
<evidence type="ECO:0000256" key="3">
    <source>
        <dbReference type="ARBA" id="ARBA00022723"/>
    </source>
</evidence>
<evidence type="ECO:0000256" key="4">
    <source>
        <dbReference type="ARBA" id="ARBA00023004"/>
    </source>
</evidence>
<feature type="transmembrane region" description="Helical" evidence="8">
    <location>
        <begin position="70"/>
        <end position="103"/>
    </location>
</feature>
<dbReference type="GO" id="GO:0051536">
    <property type="term" value="F:iron-sulfur cluster binding"/>
    <property type="evidence" value="ECO:0007669"/>
    <property type="project" value="UniProtKB-KW"/>
</dbReference>
<evidence type="ECO:0000259" key="9">
    <source>
        <dbReference type="PROSITE" id="PS51379"/>
    </source>
</evidence>
<feature type="transmembrane region" description="Helical" evidence="8">
    <location>
        <begin position="270"/>
        <end position="289"/>
    </location>
</feature>
<feature type="transmembrane region" description="Helical" evidence="8">
    <location>
        <begin position="165"/>
        <end position="185"/>
    </location>
</feature>
<dbReference type="Gene3D" id="3.30.70.20">
    <property type="match status" value="1"/>
</dbReference>
<feature type="transmembrane region" description="Helical" evidence="8">
    <location>
        <begin position="124"/>
        <end position="145"/>
    </location>
</feature>
<proteinExistence type="predicted"/>
<feature type="transmembrane region" description="Helical" evidence="8">
    <location>
        <begin position="7"/>
        <end position="24"/>
    </location>
</feature>
<evidence type="ECO:0000313" key="11">
    <source>
        <dbReference type="Proteomes" id="UP000295066"/>
    </source>
</evidence>
<accession>A0A4R8MBN1</accession>
<keyword evidence="11" id="KW-1185">Reference proteome</keyword>
<evidence type="ECO:0000256" key="7">
    <source>
        <dbReference type="SAM" id="MobiDB-lite"/>
    </source>
</evidence>
<dbReference type="InterPro" id="IPR017896">
    <property type="entry name" value="4Fe4S_Fe-S-bd"/>
</dbReference>
<keyword evidence="3" id="KW-0479">Metal-binding</keyword>
<dbReference type="GO" id="GO:0005886">
    <property type="term" value="C:plasma membrane"/>
    <property type="evidence" value="ECO:0007669"/>
    <property type="project" value="UniProtKB-SubCell"/>
</dbReference>
<keyword evidence="5" id="KW-0411">Iron-sulfur</keyword>
<dbReference type="PROSITE" id="PS51379">
    <property type="entry name" value="4FE4S_FER_2"/>
    <property type="match status" value="2"/>
</dbReference>
<protein>
    <submittedName>
        <fullName evidence="10">NapH/MauN family ferredoxin-type protein</fullName>
    </submittedName>
</protein>
<feature type="region of interest" description="Disordered" evidence="7">
    <location>
        <begin position="415"/>
        <end position="441"/>
    </location>
</feature>
<dbReference type="OrthoDB" id="9806398at2"/>
<dbReference type="InterPro" id="IPR052378">
    <property type="entry name" value="NosR_regulator"/>
</dbReference>
<keyword evidence="4" id="KW-0408">Iron</keyword>
<evidence type="ECO:0000256" key="5">
    <source>
        <dbReference type="ARBA" id="ARBA00023014"/>
    </source>
</evidence>
<dbReference type="Pfam" id="PF13237">
    <property type="entry name" value="Fer4_10"/>
    <property type="match status" value="1"/>
</dbReference>
<reference evidence="10 11" key="1">
    <citation type="submission" date="2019-03" db="EMBL/GenBank/DDBJ databases">
        <title>Genomic Encyclopedia of Type Strains, Phase IV (KMG-IV): sequencing the most valuable type-strain genomes for metagenomic binning, comparative biology and taxonomic classification.</title>
        <authorList>
            <person name="Goeker M."/>
        </authorList>
    </citation>
    <scope>NUCLEOTIDE SEQUENCE [LARGE SCALE GENOMIC DNA]</scope>
    <source>
        <strain evidence="10 11">DSM 25964</strain>
    </source>
</reference>
<comment type="caution">
    <text evidence="10">The sequence shown here is derived from an EMBL/GenBank/DDBJ whole genome shotgun (WGS) entry which is preliminary data.</text>
</comment>
<keyword evidence="8" id="KW-0812">Transmembrane</keyword>
<dbReference type="PANTHER" id="PTHR30224:SF4">
    <property type="entry name" value="ELECTRON TRANSPORT PROTEIN YCCM-RELATED"/>
    <property type="match status" value="1"/>
</dbReference>
<dbReference type="PANTHER" id="PTHR30224">
    <property type="entry name" value="ELECTRON TRANSPORT PROTEIN"/>
    <property type="match status" value="1"/>
</dbReference>
<dbReference type="AlphaFoldDB" id="A0A4R8MBN1"/>
<keyword evidence="8" id="KW-1133">Transmembrane helix</keyword>
<name>A0A4R8MBN1_9BACT</name>
<dbReference type="Proteomes" id="UP000295066">
    <property type="component" value="Unassembled WGS sequence"/>
</dbReference>
<dbReference type="EMBL" id="SORI01000002">
    <property type="protein sequence ID" value="TDY63159.1"/>
    <property type="molecule type" value="Genomic_DNA"/>
</dbReference>
<evidence type="ECO:0000256" key="2">
    <source>
        <dbReference type="ARBA" id="ARBA00022475"/>
    </source>
</evidence>
<sequence length="453" mass="49130">MFTWKRVRYAVMFGFLAFITWVGYRHQVLGGGPAGVPTVDALCPLGGLESIYSYLSSGTWLRRVAPSALVLFAAVVGITLLFGRVFCGWICPLGTIGEISAGLARKLGIKRKELPPSLDGALKMLKYVILAVILYYTWSLGTLAWRDYDPWAAWMHLAAGWDEIVSTPWAFAVLFGLVIGAGLFIERFWCRYLCPLGAALAIFQKLSFTKVVRNRETCITCGKCDRSCPMGLAPMSAEKVTDADCIACGRCTESCPVEKTLVFSFGGRKVLSALAVGLMGVLLFFGAYGTAKLTGYWQTYASTSVEALKDPVDGVFGWMSIDQVAQQVKLSPGKVLEIAKLPPDTPRDVSVKKIDGVNDEVLKEDLKAYFAANPAAAPAPMKEVPANPDELKGSFTLDEAAAGYGLDGAEILKEAGWPADTPRNISLKEAGTPLGREPSDIRTAVKELLKRKQ</sequence>
<dbReference type="RefSeq" id="WP_133956058.1">
    <property type="nucleotide sequence ID" value="NZ_SORI01000002.1"/>
</dbReference>
<keyword evidence="6 8" id="KW-0472">Membrane</keyword>
<dbReference type="InterPro" id="IPR017900">
    <property type="entry name" value="4Fe4S_Fe_S_CS"/>
</dbReference>
<evidence type="ECO:0000313" key="10">
    <source>
        <dbReference type="EMBL" id="TDY63159.1"/>
    </source>
</evidence>
<organism evidence="10 11">
    <name type="scientific">Aminivibrio pyruvatiphilus</name>
    <dbReference type="NCBI Taxonomy" id="1005740"/>
    <lineage>
        <taxon>Bacteria</taxon>
        <taxon>Thermotogati</taxon>
        <taxon>Synergistota</taxon>
        <taxon>Synergistia</taxon>
        <taxon>Synergistales</taxon>
        <taxon>Aminobacteriaceae</taxon>
        <taxon>Aminivibrio</taxon>
    </lineage>
</organism>
<evidence type="ECO:0000256" key="8">
    <source>
        <dbReference type="SAM" id="Phobius"/>
    </source>
</evidence>
<feature type="domain" description="4Fe-4S ferredoxin-type" evidence="9">
    <location>
        <begin position="240"/>
        <end position="266"/>
    </location>
</feature>
<dbReference type="PROSITE" id="PS00198">
    <property type="entry name" value="4FE4S_FER_1"/>
    <property type="match status" value="2"/>
</dbReference>
<dbReference type="GO" id="GO:0046872">
    <property type="term" value="F:metal ion binding"/>
    <property type="evidence" value="ECO:0007669"/>
    <property type="project" value="UniProtKB-KW"/>
</dbReference>
<evidence type="ECO:0000256" key="1">
    <source>
        <dbReference type="ARBA" id="ARBA00004236"/>
    </source>
</evidence>
<dbReference type="SUPFAM" id="SSF54862">
    <property type="entry name" value="4Fe-4S ferredoxins"/>
    <property type="match status" value="1"/>
</dbReference>